<proteinExistence type="predicted"/>
<dbReference type="AlphaFoldDB" id="A0A553I1E7"/>
<gene>
    <name evidence="1" type="ORF">FHL15_005114</name>
</gene>
<dbReference type="OrthoDB" id="4765395at2759"/>
<name>A0A553I1E7_9PEZI</name>
<dbReference type="Proteomes" id="UP000319160">
    <property type="component" value="Unassembled WGS sequence"/>
</dbReference>
<dbReference type="EMBL" id="VFLP01000025">
    <property type="protein sequence ID" value="TRX94036.1"/>
    <property type="molecule type" value="Genomic_DNA"/>
</dbReference>
<evidence type="ECO:0000313" key="1">
    <source>
        <dbReference type="EMBL" id="TRX94036.1"/>
    </source>
</evidence>
<comment type="caution">
    <text evidence="1">The sequence shown here is derived from an EMBL/GenBank/DDBJ whole genome shotgun (WGS) entry which is preliminary data.</text>
</comment>
<dbReference type="STRING" id="2512241.A0A553I1E7"/>
<evidence type="ECO:0000313" key="2">
    <source>
        <dbReference type="Proteomes" id="UP000319160"/>
    </source>
</evidence>
<organism evidence="1 2">
    <name type="scientific">Xylaria flabelliformis</name>
    <dbReference type="NCBI Taxonomy" id="2512241"/>
    <lineage>
        <taxon>Eukaryota</taxon>
        <taxon>Fungi</taxon>
        <taxon>Dikarya</taxon>
        <taxon>Ascomycota</taxon>
        <taxon>Pezizomycotina</taxon>
        <taxon>Sordariomycetes</taxon>
        <taxon>Xylariomycetidae</taxon>
        <taxon>Xylariales</taxon>
        <taxon>Xylariaceae</taxon>
        <taxon>Xylaria</taxon>
    </lineage>
</organism>
<reference evidence="2" key="1">
    <citation type="submission" date="2019-06" db="EMBL/GenBank/DDBJ databases">
        <title>Draft genome sequence of the griseofulvin-producing fungus Xylaria cubensis strain G536.</title>
        <authorList>
            <person name="Mead M.E."/>
            <person name="Raja H.A."/>
            <person name="Steenwyk J.L."/>
            <person name="Knowles S.L."/>
            <person name="Oberlies N.H."/>
            <person name="Rokas A."/>
        </authorList>
    </citation>
    <scope>NUCLEOTIDE SEQUENCE [LARGE SCALE GENOMIC DNA]</scope>
    <source>
        <strain evidence="2">G536</strain>
    </source>
</reference>
<sequence>MSPRYRFKQPFWLFRLLDNAYYVGANTLTDQTWNTIFRNLSKYSELHLDSFGIDDDDAKTRIRGRLACLLPDSNSQYGPDQISVWRSLRASPLTVSNDNLQKVVDMENSRYPSLSEHNATSGSRGFFVCSWRMSVSEFDILFNHMNKEEKTFHELITWDTFIANYELEPDDRITIRYIGSCALSEWPINLTANICEQIDDDRSGILDEFLSAVVSALPTVAKTYQCHLIKHIKTSAKDKEGFHELVHSILIEFFGTSFVLNRHPDSKTSECLTKRMRILDSLNLRFDHSALDRLRLECPDVLSKLEVHFNKMKGFVALNREATGTCDNTLQLHVVRRNNLLNQSVPSFYRRNRAIVVIAARGMHINEYKHGISFTPSRDPANRLLCQILSGGKNLYSPPIYVAPFAYYCLIPWPKPSFFGDAVVTFGKEMAACVVRKCGPQGIYTTDAYLTEIGQPVIRRINKNSFIHVPLLDPSRCRYGIEYVNMAALKFMQTSFWNAMLVADKVMQVLDNAGAIESEMAVQTDSEKGCSDTDSSLSGEDKHCSAGTVVREPAEVDESEAICRLAMQSYRELFSTRAGRAFSIELDKDFRGLDDVVEKEPLFIP</sequence>
<accession>A0A553I1E7</accession>
<keyword evidence="2" id="KW-1185">Reference proteome</keyword>
<protein>
    <submittedName>
        <fullName evidence="1">Uncharacterized protein</fullName>
    </submittedName>
</protein>